<dbReference type="VEuPathDB" id="FungiDB:JI435_413320"/>
<evidence type="ECO:0000313" key="2">
    <source>
        <dbReference type="Proteomes" id="UP000663193"/>
    </source>
</evidence>
<proteinExistence type="predicted"/>
<sequence>MWCSRSSYNVNKSNLSYVCIQTGIKLPGIACKLVRDKAEARIVCFPKSTGSNITESATKKSFRQYSYNPDRYHKANQLNINGRRVASLMVPKRATT</sequence>
<dbReference type="EMBL" id="CP069031">
    <property type="protein sequence ID" value="QRC99379.1"/>
    <property type="molecule type" value="Genomic_DNA"/>
</dbReference>
<evidence type="ECO:0000313" key="1">
    <source>
        <dbReference type="EMBL" id="QRC99379.1"/>
    </source>
</evidence>
<name>A0A7U2FAF2_PHANO</name>
<protein>
    <submittedName>
        <fullName evidence="1">Uncharacterized protein</fullName>
    </submittedName>
</protein>
<dbReference type="Proteomes" id="UP000663193">
    <property type="component" value="Chromosome 9"/>
</dbReference>
<organism evidence="1 2">
    <name type="scientific">Phaeosphaeria nodorum (strain SN15 / ATCC MYA-4574 / FGSC 10173)</name>
    <name type="common">Glume blotch fungus</name>
    <name type="synonym">Parastagonospora nodorum</name>
    <dbReference type="NCBI Taxonomy" id="321614"/>
    <lineage>
        <taxon>Eukaryota</taxon>
        <taxon>Fungi</taxon>
        <taxon>Dikarya</taxon>
        <taxon>Ascomycota</taxon>
        <taxon>Pezizomycotina</taxon>
        <taxon>Dothideomycetes</taxon>
        <taxon>Pleosporomycetidae</taxon>
        <taxon>Pleosporales</taxon>
        <taxon>Pleosporineae</taxon>
        <taxon>Phaeosphaeriaceae</taxon>
        <taxon>Parastagonospora</taxon>
    </lineage>
</organism>
<keyword evidence="2" id="KW-1185">Reference proteome</keyword>
<accession>A0A7U2FAF2</accession>
<reference evidence="2" key="1">
    <citation type="journal article" date="2021" name="BMC Genomics">
        <title>Chromosome-level genome assembly and manually-curated proteome of model necrotroph Parastagonospora nodorum Sn15 reveals a genome-wide trove of candidate effector homologs, and redundancy of virulence-related functions within an accessory chromosome.</title>
        <authorList>
            <person name="Bertazzoni S."/>
            <person name="Jones D.A.B."/>
            <person name="Phan H.T."/>
            <person name="Tan K.-C."/>
            <person name="Hane J.K."/>
        </authorList>
    </citation>
    <scope>NUCLEOTIDE SEQUENCE [LARGE SCALE GENOMIC DNA]</scope>
    <source>
        <strain evidence="2">SN15 / ATCC MYA-4574 / FGSC 10173)</strain>
    </source>
</reference>
<dbReference type="AlphaFoldDB" id="A0A7U2FAF2"/>
<gene>
    <name evidence="1" type="ORF">JI435_413320</name>
</gene>